<evidence type="ECO:0000313" key="15">
    <source>
        <dbReference type="EMBL" id="RLP13093.1"/>
    </source>
</evidence>
<evidence type="ECO:0000256" key="3">
    <source>
        <dbReference type="ARBA" id="ARBA00012454"/>
    </source>
</evidence>
<dbReference type="InterPro" id="IPR029499">
    <property type="entry name" value="PduO-typ"/>
</dbReference>
<dbReference type="NCBIfam" id="TIGR00636">
    <property type="entry name" value="PduO_Nterm"/>
    <property type="match status" value="1"/>
</dbReference>
<feature type="domain" description="Cobalamin adenosyltransferase-like" evidence="14">
    <location>
        <begin position="4"/>
        <end position="167"/>
    </location>
</feature>
<evidence type="ECO:0000256" key="11">
    <source>
        <dbReference type="ARBA" id="ARBA00033354"/>
    </source>
</evidence>
<dbReference type="EMBL" id="UNQJ01000014">
    <property type="protein sequence ID" value="SYZ33896.1"/>
    <property type="molecule type" value="Genomic_DNA"/>
</dbReference>
<evidence type="ECO:0000256" key="12">
    <source>
        <dbReference type="ARBA" id="ARBA00048555"/>
    </source>
</evidence>
<gene>
    <name evidence="15" type="ORF">D7U36_01330</name>
    <name evidence="16" type="ORF">PROPAUS_1852</name>
</gene>
<evidence type="ECO:0000256" key="4">
    <source>
        <dbReference type="ARBA" id="ARBA00020963"/>
    </source>
</evidence>
<keyword evidence="7" id="KW-0547">Nucleotide-binding</keyword>
<evidence type="ECO:0000313" key="18">
    <source>
        <dbReference type="Proteomes" id="UP000279336"/>
    </source>
</evidence>
<dbReference type="PANTHER" id="PTHR12213:SF0">
    <property type="entry name" value="CORRINOID ADENOSYLTRANSFERASE MMAB"/>
    <property type="match status" value="1"/>
</dbReference>
<evidence type="ECO:0000256" key="13">
    <source>
        <dbReference type="ARBA" id="ARBA00048692"/>
    </source>
</evidence>
<dbReference type="InterPro" id="IPR005624">
    <property type="entry name" value="PduO/GlcC-like"/>
</dbReference>
<keyword evidence="17" id="KW-1185">Reference proteome</keyword>
<evidence type="ECO:0000313" key="17">
    <source>
        <dbReference type="Proteomes" id="UP000263928"/>
    </source>
</evidence>
<name>A0A383S9F9_9ACTN</name>
<dbReference type="InterPro" id="IPR038084">
    <property type="entry name" value="PduO/GlcC-like_sf"/>
</dbReference>
<accession>A0A383S9F9</accession>
<dbReference type="InterPro" id="IPR016030">
    <property type="entry name" value="CblAdoTrfase-like"/>
</dbReference>
<reference evidence="16" key="1">
    <citation type="submission" date="2018-08" db="EMBL/GenBank/DDBJ databases">
        <authorList>
            <person name="Ferrada E.E."/>
            <person name="Latorre B.A."/>
        </authorList>
    </citation>
    <scope>NUCLEOTIDE SEQUENCE [LARGE SCALE GENOMIC DNA]</scope>
    <source>
        <strain evidence="16">Propionibacterium_australiense1</strain>
    </source>
</reference>
<dbReference type="Proteomes" id="UP000263928">
    <property type="component" value="Unassembled WGS sequence"/>
</dbReference>
<evidence type="ECO:0000256" key="10">
    <source>
        <dbReference type="ARBA" id="ARBA00033334"/>
    </source>
</evidence>
<dbReference type="Pfam" id="PF01923">
    <property type="entry name" value="Cob_adeno_trans"/>
    <property type="match status" value="1"/>
</dbReference>
<dbReference type="InterPro" id="IPR036451">
    <property type="entry name" value="CblAdoTrfase-like_sf"/>
</dbReference>
<dbReference type="Gene3D" id="3.30.450.150">
    <property type="entry name" value="Haem-degrading domain"/>
    <property type="match status" value="1"/>
</dbReference>
<dbReference type="OrthoDB" id="9778896at2"/>
<dbReference type="Proteomes" id="UP000279336">
    <property type="component" value="Unassembled WGS sequence"/>
</dbReference>
<reference evidence="17" key="2">
    <citation type="submission" date="2018-08" db="EMBL/GenBank/DDBJ databases">
        <authorList>
            <person name="Hornung B."/>
        </authorList>
    </citation>
    <scope>NUCLEOTIDE SEQUENCE [LARGE SCALE GENOMIC DNA]</scope>
</reference>
<dbReference type="Pfam" id="PF03928">
    <property type="entry name" value="HbpS-like"/>
    <property type="match status" value="1"/>
</dbReference>
<dbReference type="GO" id="GO:0008817">
    <property type="term" value="F:corrinoid adenosyltransferase activity"/>
    <property type="evidence" value="ECO:0007669"/>
    <property type="project" value="UniProtKB-EC"/>
</dbReference>
<protein>
    <recommendedName>
        <fullName evidence="4">Corrinoid adenosyltransferase</fullName>
        <ecNumber evidence="3">2.5.1.17</ecNumber>
    </recommendedName>
    <alternativeName>
        <fullName evidence="9">Cob(II)alamin adenosyltransferase</fullName>
    </alternativeName>
    <alternativeName>
        <fullName evidence="11">Cob(II)yrinic acid a,c-diamide adenosyltransferase</fullName>
    </alternativeName>
    <alternativeName>
        <fullName evidence="10">Cobinamide/cobalamin adenosyltransferase</fullName>
    </alternativeName>
</protein>
<dbReference type="EC" id="2.5.1.17" evidence="3"/>
<evidence type="ECO:0000256" key="5">
    <source>
        <dbReference type="ARBA" id="ARBA00022573"/>
    </source>
</evidence>
<keyword evidence="6 16" id="KW-0808">Transferase</keyword>
<evidence type="ECO:0000313" key="16">
    <source>
        <dbReference type="EMBL" id="SYZ33896.1"/>
    </source>
</evidence>
<dbReference type="SUPFAM" id="SSF143744">
    <property type="entry name" value="GlcG-like"/>
    <property type="match status" value="1"/>
</dbReference>
<evidence type="ECO:0000256" key="9">
    <source>
        <dbReference type="ARBA" id="ARBA00031529"/>
    </source>
</evidence>
<reference evidence="15 18" key="3">
    <citation type="submission" date="2018-10" db="EMBL/GenBank/DDBJ databases">
        <title>Propionibacterium australiense Genome Sequencing and Assembly.</title>
        <authorList>
            <person name="Bernier A.-M."/>
            <person name="Bernard K."/>
        </authorList>
    </citation>
    <scope>NUCLEOTIDE SEQUENCE [LARGE SCALE GENOMIC DNA]</scope>
    <source>
        <strain evidence="15 18">NML98A078</strain>
    </source>
</reference>
<evidence type="ECO:0000259" key="14">
    <source>
        <dbReference type="Pfam" id="PF01923"/>
    </source>
</evidence>
<comment type="catalytic activity">
    <reaction evidence="12">
        <text>2 cob(II)yrinate a,c diamide + reduced [electron-transfer flavoprotein] + 2 ATP = 2 adenosylcob(III)yrinate a,c-diamide + 2 triphosphate + oxidized [electron-transfer flavoprotein] + 3 H(+)</text>
        <dbReference type="Rhea" id="RHEA:11528"/>
        <dbReference type="Rhea" id="RHEA-COMP:10685"/>
        <dbReference type="Rhea" id="RHEA-COMP:10686"/>
        <dbReference type="ChEBI" id="CHEBI:15378"/>
        <dbReference type="ChEBI" id="CHEBI:18036"/>
        <dbReference type="ChEBI" id="CHEBI:30616"/>
        <dbReference type="ChEBI" id="CHEBI:57692"/>
        <dbReference type="ChEBI" id="CHEBI:58307"/>
        <dbReference type="ChEBI" id="CHEBI:58503"/>
        <dbReference type="ChEBI" id="CHEBI:58537"/>
        <dbReference type="EC" id="2.5.1.17"/>
    </reaction>
</comment>
<sequence>MPNIYTRSGDKGMTGLFGGTRVAKQSPLVEAYGTVDEANSTIGEAKAAMTDPAIRATLHHIQQRMFTLAAELASDAAGREILDNKIGADDVTELERLIDECLAVTGPQRNFVVPGRDPISGILHRARTVVRRAERRVLIATESDSIRPEIITYLNRLSDALFALARLAEHHHDMDRVEQVVLETVARALGTPEGAAVLAGSTTPAGSGTLGPHDLPRYDLATLKLMAEAAEQKATEIGVPCVFAGVDAGGNLMLLERMAGSLLVSIEAAQNKAFTAAAFGQPTAELKDLSGPGGPIPGIQNFNDGRVVVFGGGFPVFVDGELAGGIGASGGTPDQDESIITHALATAQKESRS</sequence>
<comment type="catalytic activity">
    <reaction evidence="13">
        <text>2 cob(II)alamin + reduced [electron-transfer flavoprotein] + 2 ATP = 2 adenosylcob(III)alamin + 2 triphosphate + oxidized [electron-transfer flavoprotein] + 3 H(+)</text>
        <dbReference type="Rhea" id="RHEA:28671"/>
        <dbReference type="Rhea" id="RHEA-COMP:10685"/>
        <dbReference type="Rhea" id="RHEA-COMP:10686"/>
        <dbReference type="ChEBI" id="CHEBI:15378"/>
        <dbReference type="ChEBI" id="CHEBI:16304"/>
        <dbReference type="ChEBI" id="CHEBI:18036"/>
        <dbReference type="ChEBI" id="CHEBI:18408"/>
        <dbReference type="ChEBI" id="CHEBI:30616"/>
        <dbReference type="ChEBI" id="CHEBI:57692"/>
        <dbReference type="ChEBI" id="CHEBI:58307"/>
        <dbReference type="EC" id="2.5.1.17"/>
    </reaction>
</comment>
<dbReference type="Gene3D" id="1.20.1200.10">
    <property type="entry name" value="Cobalamin adenosyltransferase-like"/>
    <property type="match status" value="1"/>
</dbReference>
<comment type="similarity">
    <text evidence="2">Belongs to the Cob(I)alamin adenosyltransferase family.</text>
</comment>
<keyword evidence="5" id="KW-0169">Cobalamin biosynthesis</keyword>
<keyword evidence="8" id="KW-0067">ATP-binding</keyword>
<comment type="pathway">
    <text evidence="1">Cofactor biosynthesis; adenosylcobalamin biosynthesis; adenosylcobalamin from cob(II)yrinate a,c-diamide: step 2/7.</text>
</comment>
<dbReference type="PANTHER" id="PTHR12213">
    <property type="entry name" value="CORRINOID ADENOSYLTRANSFERASE"/>
    <property type="match status" value="1"/>
</dbReference>
<proteinExistence type="inferred from homology"/>
<dbReference type="GO" id="GO:0009236">
    <property type="term" value="P:cobalamin biosynthetic process"/>
    <property type="evidence" value="ECO:0007669"/>
    <property type="project" value="UniProtKB-KW"/>
</dbReference>
<dbReference type="RefSeq" id="WP_119162227.1">
    <property type="nucleotide sequence ID" value="NZ_LR134442.1"/>
</dbReference>
<dbReference type="AlphaFoldDB" id="A0A383S9F9"/>
<organism evidence="16 17">
    <name type="scientific">Propionibacterium australiense</name>
    <dbReference type="NCBI Taxonomy" id="119981"/>
    <lineage>
        <taxon>Bacteria</taxon>
        <taxon>Bacillati</taxon>
        <taxon>Actinomycetota</taxon>
        <taxon>Actinomycetes</taxon>
        <taxon>Propionibacteriales</taxon>
        <taxon>Propionibacteriaceae</taxon>
        <taxon>Propionibacterium</taxon>
    </lineage>
</organism>
<evidence type="ECO:0000256" key="8">
    <source>
        <dbReference type="ARBA" id="ARBA00022840"/>
    </source>
</evidence>
<dbReference type="GO" id="GO:0005524">
    <property type="term" value="F:ATP binding"/>
    <property type="evidence" value="ECO:0007669"/>
    <property type="project" value="UniProtKB-KW"/>
</dbReference>
<evidence type="ECO:0000256" key="7">
    <source>
        <dbReference type="ARBA" id="ARBA00022741"/>
    </source>
</evidence>
<evidence type="ECO:0000256" key="1">
    <source>
        <dbReference type="ARBA" id="ARBA00005121"/>
    </source>
</evidence>
<dbReference type="EMBL" id="RCIW01000001">
    <property type="protein sequence ID" value="RLP13093.1"/>
    <property type="molecule type" value="Genomic_DNA"/>
</dbReference>
<dbReference type="SUPFAM" id="SSF89028">
    <property type="entry name" value="Cobalamin adenosyltransferase-like"/>
    <property type="match status" value="1"/>
</dbReference>
<evidence type="ECO:0000256" key="2">
    <source>
        <dbReference type="ARBA" id="ARBA00007487"/>
    </source>
</evidence>
<evidence type="ECO:0000256" key="6">
    <source>
        <dbReference type="ARBA" id="ARBA00022679"/>
    </source>
</evidence>